<dbReference type="AlphaFoldDB" id="N1QI21"/>
<gene>
    <name evidence="1" type="ORF">SEPMUDRAFT_110062</name>
</gene>
<dbReference type="GeneID" id="27897959"/>
<dbReference type="HOGENOM" id="CLU_1876724_0_0_1"/>
<keyword evidence="2" id="KW-1185">Reference proteome</keyword>
<proteinExistence type="predicted"/>
<evidence type="ECO:0000313" key="2">
    <source>
        <dbReference type="Proteomes" id="UP000016931"/>
    </source>
</evidence>
<accession>N1QI21</accession>
<protein>
    <submittedName>
        <fullName evidence="1">Uncharacterized protein</fullName>
    </submittedName>
</protein>
<reference evidence="1 2" key="1">
    <citation type="journal article" date="2012" name="PLoS Pathog.">
        <title>Diverse lifestyles and strategies of plant pathogenesis encoded in the genomes of eighteen Dothideomycetes fungi.</title>
        <authorList>
            <person name="Ohm R.A."/>
            <person name="Feau N."/>
            <person name="Henrissat B."/>
            <person name="Schoch C.L."/>
            <person name="Horwitz B.A."/>
            <person name="Barry K.W."/>
            <person name="Condon B.J."/>
            <person name="Copeland A.C."/>
            <person name="Dhillon B."/>
            <person name="Glaser F."/>
            <person name="Hesse C.N."/>
            <person name="Kosti I."/>
            <person name="LaButti K."/>
            <person name="Lindquist E.A."/>
            <person name="Lucas S."/>
            <person name="Salamov A.A."/>
            <person name="Bradshaw R.E."/>
            <person name="Ciuffetti L."/>
            <person name="Hamelin R.C."/>
            <person name="Kema G.H.J."/>
            <person name="Lawrence C."/>
            <person name="Scott J.A."/>
            <person name="Spatafora J.W."/>
            <person name="Turgeon B.G."/>
            <person name="de Wit P.J.G.M."/>
            <person name="Zhong S."/>
            <person name="Goodwin S.B."/>
            <person name="Grigoriev I.V."/>
        </authorList>
    </citation>
    <scope>NUCLEOTIDE SEQUENCE [LARGE SCALE GENOMIC DNA]</scope>
    <source>
        <strain evidence="1 2">SO2202</strain>
    </source>
</reference>
<sequence>MTISGYETYILLVSNLQGAEYPDEEKDETNNPNSSNVALGLYQIKLLYSQSSKNLLKMQGRRPYRLVCIYVHSITPDPTDPVALGLFSDRLPVGEEKGCDPSWVKLRKVVVSSGAWNNLGRNNVHGTTTSYTTDYS</sequence>
<evidence type="ECO:0000313" key="1">
    <source>
        <dbReference type="EMBL" id="EMF10808.1"/>
    </source>
</evidence>
<dbReference type="Proteomes" id="UP000016931">
    <property type="component" value="Unassembled WGS sequence"/>
</dbReference>
<dbReference type="EMBL" id="KB456267">
    <property type="protein sequence ID" value="EMF10808.1"/>
    <property type="molecule type" value="Genomic_DNA"/>
</dbReference>
<name>N1QI21_SPHMS</name>
<organism evidence="1 2">
    <name type="scientific">Sphaerulina musiva (strain SO2202)</name>
    <name type="common">Poplar stem canker fungus</name>
    <name type="synonym">Septoria musiva</name>
    <dbReference type="NCBI Taxonomy" id="692275"/>
    <lineage>
        <taxon>Eukaryota</taxon>
        <taxon>Fungi</taxon>
        <taxon>Dikarya</taxon>
        <taxon>Ascomycota</taxon>
        <taxon>Pezizomycotina</taxon>
        <taxon>Dothideomycetes</taxon>
        <taxon>Dothideomycetidae</taxon>
        <taxon>Mycosphaerellales</taxon>
        <taxon>Mycosphaerellaceae</taxon>
        <taxon>Sphaerulina</taxon>
    </lineage>
</organism>
<dbReference type="RefSeq" id="XP_016758929.1">
    <property type="nucleotide sequence ID" value="XM_016900822.1"/>
</dbReference>